<proteinExistence type="predicted"/>
<organism evidence="1 2">
    <name type="scientific">Panagrolaimus sp. ES5</name>
    <dbReference type="NCBI Taxonomy" id="591445"/>
    <lineage>
        <taxon>Eukaryota</taxon>
        <taxon>Metazoa</taxon>
        <taxon>Ecdysozoa</taxon>
        <taxon>Nematoda</taxon>
        <taxon>Chromadorea</taxon>
        <taxon>Rhabditida</taxon>
        <taxon>Tylenchina</taxon>
        <taxon>Panagrolaimomorpha</taxon>
        <taxon>Panagrolaimoidea</taxon>
        <taxon>Panagrolaimidae</taxon>
        <taxon>Panagrolaimus</taxon>
    </lineage>
</organism>
<dbReference type="Proteomes" id="UP000887579">
    <property type="component" value="Unplaced"/>
</dbReference>
<accession>A0AC34F105</accession>
<evidence type="ECO:0000313" key="1">
    <source>
        <dbReference type="Proteomes" id="UP000887579"/>
    </source>
</evidence>
<name>A0AC34F105_9BILA</name>
<evidence type="ECO:0000313" key="2">
    <source>
        <dbReference type="WBParaSite" id="ES5_v2.g10582.t1"/>
    </source>
</evidence>
<protein>
    <submittedName>
        <fullName evidence="2">Uncharacterized protein</fullName>
    </submittedName>
</protein>
<dbReference type="WBParaSite" id="ES5_v2.g10582.t1">
    <property type="protein sequence ID" value="ES5_v2.g10582.t1"/>
    <property type="gene ID" value="ES5_v2.g10582"/>
</dbReference>
<sequence length="366" mass="43217">MAASVGQEKDLNDKILKQIEYYFGDVNLPQDKFFQEEMKKDQGWIPFDKLLACNRIKKLTLDKDVIAAALKNSEICEVSENGTKIRRNPAFPVPEYNHNFLKDLHDRTAYINGFPFETTLDEVLEFLATYDTVMHVIMRKHRLYKSFKGSVFATFKDKETAENFVANEDAKKYKDIELIKMMQYDYWAKKSAEKKEKKALKQKEDEKLEYLYGQIMRVTELPVENIDFNVLKEFFMQYGTVAYVDYTEENVATAALKKINEAAKESDGKFLFQDTEIKCNVLEGEEERQYWKAYKTAYEAMSFGKCGKKRPYFQRGNRFKNKRPRTDETYRIKRKEENCRLKELRLKKKKLRKYGKDSKAGDGDKM</sequence>
<reference evidence="2" key="1">
    <citation type="submission" date="2022-11" db="UniProtKB">
        <authorList>
            <consortium name="WormBaseParasite"/>
        </authorList>
    </citation>
    <scope>IDENTIFICATION</scope>
</reference>